<feature type="domain" description="Type II secretion system protein GspF" evidence="11">
    <location>
        <begin position="64"/>
        <end position="186"/>
    </location>
</feature>
<evidence type="ECO:0000256" key="5">
    <source>
        <dbReference type="ARBA" id="ARBA00022519"/>
    </source>
</evidence>
<evidence type="ECO:0000256" key="7">
    <source>
        <dbReference type="ARBA" id="ARBA00022989"/>
    </source>
</evidence>
<dbReference type="GO" id="GO:0005886">
    <property type="term" value="C:plasma membrane"/>
    <property type="evidence" value="ECO:0007669"/>
    <property type="project" value="UniProtKB-SubCell"/>
</dbReference>
<dbReference type="InterPro" id="IPR018076">
    <property type="entry name" value="T2SS_GspF_dom"/>
</dbReference>
<dbReference type="Pfam" id="PF00482">
    <property type="entry name" value="T2SSF"/>
    <property type="match status" value="2"/>
</dbReference>
<keyword evidence="13" id="KW-1185">Reference proteome</keyword>
<dbReference type="Proteomes" id="UP000254848">
    <property type="component" value="Unassembled WGS sequence"/>
</dbReference>
<dbReference type="GO" id="GO:0015628">
    <property type="term" value="P:protein secretion by the type II secretion system"/>
    <property type="evidence" value="ECO:0007669"/>
    <property type="project" value="TreeGrafter"/>
</dbReference>
<feature type="transmembrane region" description="Helical" evidence="10">
    <location>
        <begin position="212"/>
        <end position="231"/>
    </location>
</feature>
<accession>A0A370R1R4</accession>
<evidence type="ECO:0000256" key="6">
    <source>
        <dbReference type="ARBA" id="ARBA00022692"/>
    </source>
</evidence>
<evidence type="ECO:0000256" key="1">
    <source>
        <dbReference type="ARBA" id="ARBA00004429"/>
    </source>
</evidence>
<sequence length="398" mass="45147">MNWFIFRWQALTEHAEPRQGDMLAHDAAQVLQTLLAHDLHPLRIRKHQRLGTNRWSPQEQIHCLEQLATLLHAGMPLVRSLQMLADDHPQRHWRCLLTQLTARVEQGNTLSEALEEYGDIFPPVYAKTIATAELTGNMALCCQALAHQQKQHYLLKQRLRKAMRYPLIVCITALLVTLMMLIWVLPQFASLYQSFNAPLPWFTRFLLKLSDIIGRTAPVVAPSLLLAGVFIRRHWHRTPSWRQRWQKFLIRIPLLRGLITATHLGQLFHTLNMTQTAGLPLLSGLDNAARSVDHILFRQAMTNIIGELNQGESFSIAVSRQPMLPALCFQLIRVGEESGALDTLLEKLAEHYQQQAQQIGDALAQTTEPLMMAVIGIIVGSLVMAMYLPIFQLGSVLG</sequence>
<evidence type="ECO:0000313" key="12">
    <source>
        <dbReference type="EMBL" id="RDK95864.1"/>
    </source>
</evidence>
<evidence type="ECO:0000256" key="9">
    <source>
        <dbReference type="RuleBase" id="RU003923"/>
    </source>
</evidence>
<reference evidence="12 13" key="1">
    <citation type="submission" date="2018-07" db="EMBL/GenBank/DDBJ databases">
        <title>Genomic Encyclopedia of Type Strains, Phase IV (KMG-IV): sequencing the most valuable type-strain genomes for metagenomic binning, comparative biology and taxonomic classification.</title>
        <authorList>
            <person name="Goeker M."/>
        </authorList>
    </citation>
    <scope>NUCLEOTIDE SEQUENCE [LARGE SCALE GENOMIC DNA]</scope>
    <source>
        <strain evidence="12 13">DSM 103736</strain>
    </source>
</reference>
<dbReference type="NCBIfam" id="NF007861">
    <property type="entry name" value="PRK10573.1"/>
    <property type="match status" value="1"/>
</dbReference>
<keyword evidence="8 10" id="KW-0472">Membrane</keyword>
<evidence type="ECO:0000256" key="4">
    <source>
        <dbReference type="ARBA" id="ARBA00022475"/>
    </source>
</evidence>
<feature type="transmembrane region" description="Helical" evidence="10">
    <location>
        <begin position="370"/>
        <end position="390"/>
    </location>
</feature>
<evidence type="ECO:0000313" key="13">
    <source>
        <dbReference type="Proteomes" id="UP000254848"/>
    </source>
</evidence>
<dbReference type="InterPro" id="IPR042094">
    <property type="entry name" value="T2SS_GspF_sf"/>
</dbReference>
<keyword evidence="4" id="KW-1003">Cell membrane</keyword>
<comment type="subcellular location">
    <subcellularLocation>
        <location evidence="1 9">Cell inner membrane</location>
        <topology evidence="1 9">Multi-pass membrane protein</topology>
    </subcellularLocation>
</comment>
<gene>
    <name evidence="12" type="ORF">C8D90_102347</name>
</gene>
<evidence type="ECO:0000256" key="10">
    <source>
        <dbReference type="SAM" id="Phobius"/>
    </source>
</evidence>
<dbReference type="InterPro" id="IPR003004">
    <property type="entry name" value="GspF/PilC"/>
</dbReference>
<dbReference type="FunFam" id="1.20.81.30:FF:000001">
    <property type="entry name" value="Type II secretion system protein F"/>
    <property type="match status" value="1"/>
</dbReference>
<dbReference type="Gene3D" id="1.20.81.30">
    <property type="entry name" value="Type II secretion system (T2SS), domain F"/>
    <property type="match status" value="2"/>
</dbReference>
<evidence type="ECO:0000256" key="2">
    <source>
        <dbReference type="ARBA" id="ARBA00005745"/>
    </source>
</evidence>
<keyword evidence="3 9" id="KW-0813">Transport</keyword>
<protein>
    <submittedName>
        <fullName evidence="12">Protein transport protein HofC</fullName>
    </submittedName>
</protein>
<keyword evidence="6 9" id="KW-0812">Transmembrane</keyword>
<keyword evidence="7 10" id="KW-1133">Transmembrane helix</keyword>
<proteinExistence type="inferred from homology"/>
<dbReference type="AlphaFoldDB" id="A0A370R1R4"/>
<keyword evidence="5" id="KW-0997">Cell inner membrane</keyword>
<evidence type="ECO:0000259" key="11">
    <source>
        <dbReference type="Pfam" id="PF00482"/>
    </source>
</evidence>
<dbReference type="OrthoDB" id="9805682at2"/>
<evidence type="ECO:0000256" key="8">
    <source>
        <dbReference type="ARBA" id="ARBA00023136"/>
    </source>
</evidence>
<dbReference type="PANTHER" id="PTHR30012">
    <property type="entry name" value="GENERAL SECRETION PATHWAY PROTEIN"/>
    <property type="match status" value="1"/>
</dbReference>
<feature type="domain" description="Type II secretion system protein GspF" evidence="11">
    <location>
        <begin position="269"/>
        <end position="389"/>
    </location>
</feature>
<comment type="caution">
    <text evidence="12">The sequence shown here is derived from an EMBL/GenBank/DDBJ whole genome shotgun (WGS) entry which is preliminary data.</text>
</comment>
<dbReference type="PROSITE" id="PS00874">
    <property type="entry name" value="T2SP_F"/>
    <property type="match status" value="1"/>
</dbReference>
<dbReference type="RefSeq" id="WP_115457595.1">
    <property type="nucleotide sequence ID" value="NZ_QRAP01000002.1"/>
</dbReference>
<dbReference type="InterPro" id="IPR001992">
    <property type="entry name" value="T2SS_GspF/T4SS_PilC_CS"/>
</dbReference>
<dbReference type="PRINTS" id="PR00812">
    <property type="entry name" value="BCTERIALGSPF"/>
</dbReference>
<comment type="similarity">
    <text evidence="2 9">Belongs to the GSP F family.</text>
</comment>
<evidence type="ECO:0000256" key="3">
    <source>
        <dbReference type="ARBA" id="ARBA00022448"/>
    </source>
</evidence>
<organism evidence="12 13">
    <name type="scientific">Enterobacillus tribolii</name>
    <dbReference type="NCBI Taxonomy" id="1487935"/>
    <lineage>
        <taxon>Bacteria</taxon>
        <taxon>Pseudomonadati</taxon>
        <taxon>Pseudomonadota</taxon>
        <taxon>Gammaproteobacteria</taxon>
        <taxon>Enterobacterales</taxon>
        <taxon>Hafniaceae</taxon>
        <taxon>Enterobacillus</taxon>
    </lineage>
</organism>
<dbReference type="PANTHER" id="PTHR30012:SF7">
    <property type="entry name" value="PROTEIN TRANSPORT PROTEIN HOFC HOMOLOG"/>
    <property type="match status" value="1"/>
</dbReference>
<feature type="transmembrane region" description="Helical" evidence="10">
    <location>
        <begin position="165"/>
        <end position="192"/>
    </location>
</feature>
<dbReference type="EMBL" id="QRAP01000002">
    <property type="protein sequence ID" value="RDK95864.1"/>
    <property type="molecule type" value="Genomic_DNA"/>
</dbReference>
<name>A0A370R1R4_9GAMM</name>